<dbReference type="GO" id="GO:0097163">
    <property type="term" value="F:sulfur carrier activity"/>
    <property type="evidence" value="ECO:0007669"/>
    <property type="project" value="TreeGrafter"/>
</dbReference>
<dbReference type="GO" id="GO:0016740">
    <property type="term" value="F:transferase activity"/>
    <property type="evidence" value="ECO:0007669"/>
    <property type="project" value="UniProtKB-KW"/>
</dbReference>
<evidence type="ECO:0000313" key="6">
    <source>
        <dbReference type="EMBL" id="ATF10322.1"/>
    </source>
</evidence>
<sequence length="109" mass="12576">MLEVDGKYINIDAQGYLSNFSDWCEEVVVFLAEQENIRLTDAHWEVIYFVQEFYKKFHISPAVRILVKAIEKQYGPEKSSSRYLFTLFPKGPAKQATKLAGLPKPTKCL</sequence>
<feature type="active site" description="Cysteine persulfide intermediate" evidence="5">
    <location>
        <position position="108"/>
    </location>
</feature>
<dbReference type="FunFam" id="1.10.10.370:FF:000001">
    <property type="entry name" value="Sulfurtransferase"/>
    <property type="match status" value="1"/>
</dbReference>
<keyword evidence="7" id="KW-1185">Reference proteome</keyword>
<dbReference type="AlphaFoldDB" id="A0A291BBD8"/>
<dbReference type="EMBL" id="CP020663">
    <property type="protein sequence ID" value="ATF10322.1"/>
    <property type="molecule type" value="Genomic_DNA"/>
</dbReference>
<dbReference type="RefSeq" id="WP_096619763.1">
    <property type="nucleotide sequence ID" value="NZ_CP020663.1"/>
</dbReference>
<evidence type="ECO:0000256" key="1">
    <source>
        <dbReference type="ARBA" id="ARBA00004496"/>
    </source>
</evidence>
<dbReference type="Gene3D" id="1.10.10.370">
    <property type="entry name" value="DsrC-like protein, C-terminal domain"/>
    <property type="match status" value="1"/>
</dbReference>
<dbReference type="NCBIfam" id="TIGR03342">
    <property type="entry name" value="dsrC_tusE_dsvC"/>
    <property type="match status" value="1"/>
</dbReference>
<dbReference type="InterPro" id="IPR043163">
    <property type="entry name" value="DsrC-like_N"/>
</dbReference>
<evidence type="ECO:0000313" key="7">
    <source>
        <dbReference type="Proteomes" id="UP000218160"/>
    </source>
</evidence>
<keyword evidence="3 4" id="KW-0808">Transferase</keyword>
<dbReference type="PANTHER" id="PTHR37010">
    <property type="entry name" value="SULFURTRANSFERASE TUSE"/>
    <property type="match status" value="1"/>
</dbReference>
<comment type="similarity">
    <text evidence="4">Belongs to the dsrC/tusE family.</text>
</comment>
<gene>
    <name evidence="6" type="ORF">BTN50_1903</name>
</gene>
<evidence type="ECO:0000256" key="4">
    <source>
        <dbReference type="PIRNR" id="PIRNR006223"/>
    </source>
</evidence>
<evidence type="ECO:0000256" key="2">
    <source>
        <dbReference type="ARBA" id="ARBA00022490"/>
    </source>
</evidence>
<comment type="function">
    <text evidence="4">Part of a sulfur-relay system.</text>
</comment>
<reference evidence="7" key="1">
    <citation type="submission" date="2017-04" db="EMBL/GenBank/DDBJ databases">
        <title>Genome evolution of the luminous symbionts of deep sea anglerfish.</title>
        <authorList>
            <person name="Hendry T.A."/>
        </authorList>
    </citation>
    <scope>NUCLEOTIDE SEQUENCE [LARGE SCALE GENOMIC DNA]</scope>
</reference>
<keyword evidence="2" id="KW-0963">Cytoplasm</keyword>
<dbReference type="Pfam" id="PF04358">
    <property type="entry name" value="DsrC"/>
    <property type="match status" value="1"/>
</dbReference>
<dbReference type="GO" id="GO:0005737">
    <property type="term" value="C:cytoplasm"/>
    <property type="evidence" value="ECO:0007669"/>
    <property type="project" value="UniProtKB-SubCell"/>
</dbReference>
<dbReference type="OrthoDB" id="9786347at2"/>
<accession>A0A291BBD8</accession>
<dbReference type="InterPro" id="IPR042072">
    <property type="entry name" value="DsrC-like_C"/>
</dbReference>
<dbReference type="SUPFAM" id="SSF69721">
    <property type="entry name" value="DsrC, the gamma subunit of dissimilatory sulfite reductase"/>
    <property type="match status" value="1"/>
</dbReference>
<dbReference type="GO" id="GO:0002143">
    <property type="term" value="P:tRNA wobble position uridine thiolation"/>
    <property type="evidence" value="ECO:0007669"/>
    <property type="project" value="TreeGrafter"/>
</dbReference>
<evidence type="ECO:0000256" key="3">
    <source>
        <dbReference type="ARBA" id="ARBA00022679"/>
    </source>
</evidence>
<dbReference type="Gene3D" id="3.30.1420.10">
    <property type="match status" value="1"/>
</dbReference>
<name>A0A291BBD8_9GAMM</name>
<comment type="subcellular location">
    <subcellularLocation>
        <location evidence="1">Cytoplasm</location>
    </subcellularLocation>
</comment>
<dbReference type="PIRSF" id="PIRSF006223">
    <property type="entry name" value="DsrC_TusE"/>
    <property type="match status" value="1"/>
</dbReference>
<evidence type="ECO:0000256" key="5">
    <source>
        <dbReference type="PIRSR" id="PIRSR006223-50"/>
    </source>
</evidence>
<dbReference type="InterPro" id="IPR025526">
    <property type="entry name" value="DsrC-like_dom_sf"/>
</dbReference>
<dbReference type="EC" id="2.8.1.-" evidence="4"/>
<dbReference type="PANTHER" id="PTHR37010:SF1">
    <property type="entry name" value="SULFURTRANSFERASE TUSE"/>
    <property type="match status" value="1"/>
</dbReference>
<organism evidence="6 7">
    <name type="scientific">Candidatus Enterovibrio altilux</name>
    <dbReference type="NCBI Taxonomy" id="1927128"/>
    <lineage>
        <taxon>Bacteria</taxon>
        <taxon>Pseudomonadati</taxon>
        <taxon>Pseudomonadota</taxon>
        <taxon>Gammaproteobacteria</taxon>
        <taxon>Vibrionales</taxon>
        <taxon>Vibrionaceae</taxon>
        <taxon>Enterovibrio</taxon>
    </lineage>
</organism>
<dbReference type="InterPro" id="IPR007453">
    <property type="entry name" value="DsrC/TusE"/>
</dbReference>
<dbReference type="Proteomes" id="UP000218160">
    <property type="component" value="Chromosome 2"/>
</dbReference>
<dbReference type="KEGG" id="elux:BTN50_1903"/>
<protein>
    <recommendedName>
        <fullName evidence="4">Sulfurtransferase</fullName>
        <ecNumber evidence="4">2.8.1.-</ecNumber>
    </recommendedName>
</protein>
<proteinExistence type="inferred from homology"/>